<evidence type="ECO:0000256" key="4">
    <source>
        <dbReference type="ARBA" id="ARBA00023180"/>
    </source>
</evidence>
<evidence type="ECO:0000256" key="3">
    <source>
        <dbReference type="ARBA" id="ARBA00023136"/>
    </source>
</evidence>
<dbReference type="SUPFAM" id="SSF48726">
    <property type="entry name" value="Immunoglobulin"/>
    <property type="match status" value="1"/>
</dbReference>
<name>A0ABV0UAB9_9TELE</name>
<keyword evidence="2" id="KW-0732">Signal</keyword>
<dbReference type="PANTHER" id="PTHR12080:SF55">
    <property type="entry name" value="LYMPHOCYTE FUNCTION-ASSOCIATED ANTIGEN 3"/>
    <property type="match status" value="1"/>
</dbReference>
<evidence type="ECO:0000313" key="7">
    <source>
        <dbReference type="Proteomes" id="UP001482620"/>
    </source>
</evidence>
<evidence type="ECO:0000256" key="1">
    <source>
        <dbReference type="ARBA" id="ARBA00004370"/>
    </source>
</evidence>
<keyword evidence="4" id="KW-0325">Glycoprotein</keyword>
<comment type="caution">
    <text evidence="6">The sequence shown here is derived from an EMBL/GenBank/DDBJ whole genome shotgun (WGS) entry which is preliminary data.</text>
</comment>
<evidence type="ECO:0000256" key="2">
    <source>
        <dbReference type="ARBA" id="ARBA00022729"/>
    </source>
</evidence>
<dbReference type="EMBL" id="JAHRIQ010063327">
    <property type="protein sequence ID" value="MEQ2242133.1"/>
    <property type="molecule type" value="Genomic_DNA"/>
</dbReference>
<dbReference type="Gene3D" id="2.60.40.10">
    <property type="entry name" value="Immunoglobulins"/>
    <property type="match status" value="2"/>
</dbReference>
<dbReference type="Proteomes" id="UP001482620">
    <property type="component" value="Unassembled WGS sequence"/>
</dbReference>
<keyword evidence="7" id="KW-1185">Reference proteome</keyword>
<sequence length="232" mass="26144">MMRSSPAEELKRNLTGVVGGSITLPDPLLEFGFFLDKLNNVAMVKDGKLEILEEKYKNKLHWNKDSGLFTLTDVQKNESGVYKMDSKRGLILSFSYSVTVYDPAPTPAVETLNVSSDSCWLLCSVDKLTALLWYRDEEIQNQNSSALSLPITVYKQDRDSSYRCVAANPAENKTLHVNLTTSCGFNTTESVEYNRLIKHWNVITFPIKVAAFMVLTAVVVRRRDLYSTNPTT</sequence>
<reference evidence="6 7" key="1">
    <citation type="submission" date="2021-06" db="EMBL/GenBank/DDBJ databases">
        <authorList>
            <person name="Palmer J.M."/>
        </authorList>
    </citation>
    <scope>NUCLEOTIDE SEQUENCE [LARGE SCALE GENOMIC DNA]</scope>
    <source>
        <strain evidence="7">if_2019</strain>
        <tissue evidence="6">Muscle</tissue>
    </source>
</reference>
<dbReference type="InterPro" id="IPR036179">
    <property type="entry name" value="Ig-like_dom_sf"/>
</dbReference>
<evidence type="ECO:0000259" key="5">
    <source>
        <dbReference type="PROSITE" id="PS50835"/>
    </source>
</evidence>
<dbReference type="InterPro" id="IPR015631">
    <property type="entry name" value="CD2/SLAM_rcpt"/>
</dbReference>
<dbReference type="InterPro" id="IPR013783">
    <property type="entry name" value="Ig-like_fold"/>
</dbReference>
<keyword evidence="3" id="KW-0472">Membrane</keyword>
<feature type="domain" description="Ig-like" evidence="5">
    <location>
        <begin position="118"/>
        <end position="180"/>
    </location>
</feature>
<comment type="subcellular location">
    <subcellularLocation>
        <location evidence="1">Membrane</location>
    </subcellularLocation>
</comment>
<gene>
    <name evidence="6" type="ORF">ILYODFUR_032749</name>
</gene>
<evidence type="ECO:0000313" key="6">
    <source>
        <dbReference type="EMBL" id="MEQ2242133.1"/>
    </source>
</evidence>
<dbReference type="PANTHER" id="PTHR12080">
    <property type="entry name" value="SIGNALING LYMPHOCYTIC ACTIVATION MOLECULE"/>
    <property type="match status" value="1"/>
</dbReference>
<dbReference type="InterPro" id="IPR007110">
    <property type="entry name" value="Ig-like_dom"/>
</dbReference>
<proteinExistence type="predicted"/>
<dbReference type="PROSITE" id="PS50835">
    <property type="entry name" value="IG_LIKE"/>
    <property type="match status" value="1"/>
</dbReference>
<protein>
    <recommendedName>
        <fullName evidence="5">Ig-like domain-containing protein</fullName>
    </recommendedName>
</protein>
<organism evidence="6 7">
    <name type="scientific">Ilyodon furcidens</name>
    <name type="common">goldbreast splitfin</name>
    <dbReference type="NCBI Taxonomy" id="33524"/>
    <lineage>
        <taxon>Eukaryota</taxon>
        <taxon>Metazoa</taxon>
        <taxon>Chordata</taxon>
        <taxon>Craniata</taxon>
        <taxon>Vertebrata</taxon>
        <taxon>Euteleostomi</taxon>
        <taxon>Actinopterygii</taxon>
        <taxon>Neopterygii</taxon>
        <taxon>Teleostei</taxon>
        <taxon>Neoteleostei</taxon>
        <taxon>Acanthomorphata</taxon>
        <taxon>Ovalentaria</taxon>
        <taxon>Atherinomorphae</taxon>
        <taxon>Cyprinodontiformes</taxon>
        <taxon>Goodeidae</taxon>
        <taxon>Ilyodon</taxon>
    </lineage>
</organism>
<accession>A0ABV0UAB9</accession>